<dbReference type="OrthoDB" id="3895705at2759"/>
<gene>
    <name evidence="2" type="ORF">B0A54_17942</name>
    <name evidence="1" type="ORF">B0A54_18100</name>
</gene>
<proteinExistence type="predicted"/>
<evidence type="ECO:0000313" key="2">
    <source>
        <dbReference type="EMBL" id="TKA24358.1"/>
    </source>
</evidence>
<comment type="caution">
    <text evidence="2">The sequence shown here is derived from an EMBL/GenBank/DDBJ whole genome shotgun (WGS) entry which is preliminary data.</text>
</comment>
<sequence length="131" mass="14676">MAPGQSFGRVGKLRRLGQRLDILVRTFGRGILGLLDENLSPEMIMKVSEAAFDAFVEAVDRFDGDRIRYISERSVLIVNMLFDDCDDGATTTFRMESFHDYSVIMQESRCSPGLAAMLLPYAENDPDASML</sequence>
<organism evidence="2 3">
    <name type="scientific">Friedmanniomyces endolithicus</name>
    <dbReference type="NCBI Taxonomy" id="329885"/>
    <lineage>
        <taxon>Eukaryota</taxon>
        <taxon>Fungi</taxon>
        <taxon>Dikarya</taxon>
        <taxon>Ascomycota</taxon>
        <taxon>Pezizomycotina</taxon>
        <taxon>Dothideomycetes</taxon>
        <taxon>Dothideomycetidae</taxon>
        <taxon>Mycosphaerellales</taxon>
        <taxon>Teratosphaeriaceae</taxon>
        <taxon>Friedmanniomyces</taxon>
    </lineage>
</organism>
<evidence type="ECO:0000313" key="1">
    <source>
        <dbReference type="EMBL" id="TKA22617.1"/>
    </source>
</evidence>
<reference evidence="2 3" key="1">
    <citation type="submission" date="2017-03" db="EMBL/GenBank/DDBJ databases">
        <title>Genomes of endolithic fungi from Antarctica.</title>
        <authorList>
            <person name="Coleine C."/>
            <person name="Masonjones S."/>
            <person name="Stajich J.E."/>
        </authorList>
    </citation>
    <scope>NUCLEOTIDE SEQUENCE [LARGE SCALE GENOMIC DNA]</scope>
    <source>
        <strain evidence="2 3">CCFEE 5311</strain>
    </source>
</reference>
<evidence type="ECO:0000313" key="3">
    <source>
        <dbReference type="Proteomes" id="UP000310066"/>
    </source>
</evidence>
<dbReference type="Proteomes" id="UP000310066">
    <property type="component" value="Unassembled WGS sequence"/>
</dbReference>
<name>A0A4U0TQI9_9PEZI</name>
<dbReference type="EMBL" id="NAJP01000269">
    <property type="protein sequence ID" value="TKA22617.1"/>
    <property type="molecule type" value="Genomic_DNA"/>
</dbReference>
<dbReference type="EMBL" id="NAJP01000184">
    <property type="protein sequence ID" value="TKA24358.1"/>
    <property type="molecule type" value="Genomic_DNA"/>
</dbReference>
<dbReference type="AlphaFoldDB" id="A0A4U0TQI9"/>
<accession>A0A4U0TQI9</accession>
<protein>
    <submittedName>
        <fullName evidence="2">Uncharacterized protein</fullName>
    </submittedName>
</protein>